<keyword evidence="2" id="KW-0067">ATP-binding</keyword>
<dbReference type="PANTHER" id="PTHR27005">
    <property type="entry name" value="WALL-ASSOCIATED RECEPTOR KINASE-LIKE 21"/>
    <property type="match status" value="1"/>
</dbReference>
<proteinExistence type="predicted"/>
<dbReference type="Pfam" id="PF00069">
    <property type="entry name" value="Pkinase"/>
    <property type="match status" value="1"/>
</dbReference>
<dbReference type="Gene3D" id="1.10.510.10">
    <property type="entry name" value="Transferase(Phosphotransferase) domain 1"/>
    <property type="match status" value="2"/>
</dbReference>
<dbReference type="GO" id="GO:0005524">
    <property type="term" value="F:ATP binding"/>
    <property type="evidence" value="ECO:0007669"/>
    <property type="project" value="UniProtKB-KW"/>
</dbReference>
<name>A0A5N5NK97_9ROSI</name>
<evidence type="ECO:0000256" key="2">
    <source>
        <dbReference type="ARBA" id="ARBA00022840"/>
    </source>
</evidence>
<dbReference type="InterPro" id="IPR000719">
    <property type="entry name" value="Prot_kinase_dom"/>
</dbReference>
<dbReference type="PROSITE" id="PS50011">
    <property type="entry name" value="PROTEIN_KINASE_DOM"/>
    <property type="match status" value="1"/>
</dbReference>
<dbReference type="InterPro" id="IPR011009">
    <property type="entry name" value="Kinase-like_dom_sf"/>
</dbReference>
<keyword evidence="1" id="KW-0547">Nucleotide-binding</keyword>
<dbReference type="SUPFAM" id="SSF56112">
    <property type="entry name" value="Protein kinase-like (PK-like)"/>
    <property type="match status" value="1"/>
</dbReference>
<accession>A0A5N5NK97</accession>
<gene>
    <name evidence="6" type="ORF">DKX38_001783</name>
</gene>
<dbReference type="InterPro" id="IPR008271">
    <property type="entry name" value="Ser/Thr_kinase_AS"/>
</dbReference>
<dbReference type="InterPro" id="IPR045274">
    <property type="entry name" value="WAK-like"/>
</dbReference>
<dbReference type="PANTHER" id="PTHR27005:SF308">
    <property type="entry name" value="NON-FUNCTIONAL PSEUDOKINASE ZRK2-RELATED"/>
    <property type="match status" value="1"/>
</dbReference>
<evidence type="ECO:0000256" key="3">
    <source>
        <dbReference type="ARBA" id="ARBA00047558"/>
    </source>
</evidence>
<sequence>MSSHNNVLKLLGCCLEIPEGPALVYEYAENGCLNSHIRDGSLPWGTRLKIAKEIANAVTYLHTAFPRPIIHRDIKPENIFLNKNQAAKLVDFSCSISIPEEKTDVFSFGVLLLVLLTGRAPLQGEIHLIEYVDRVNEAVDPMIRGNGGEAIDQQQLEAAIELALRCTSASGEDRPLMIEVAKELQRIERNSLQEEVPKTSSEKLESLGWSFRRLEETLIDSVENYPETGLLDQTNLDRQVNLSQIPDIGMEKERLRWVCTEDRDFGIKNNDPDRSLKLSFELASGKPVRGPSTFNRKPEENRNHQCISPSHVSISGTFFKDITTERYRGRRAGLIDQTYGKFNSTIVVLKTWWEELI</sequence>
<protein>
    <recommendedName>
        <fullName evidence="5">Protein kinase domain-containing protein</fullName>
    </recommendedName>
</protein>
<dbReference type="GO" id="GO:0004674">
    <property type="term" value="F:protein serine/threonine kinase activity"/>
    <property type="evidence" value="ECO:0007669"/>
    <property type="project" value="TreeGrafter"/>
</dbReference>
<comment type="catalytic activity">
    <reaction evidence="4">
        <text>L-threonyl-[protein] + ATP = O-phospho-L-threonyl-[protein] + ADP + H(+)</text>
        <dbReference type="Rhea" id="RHEA:46608"/>
        <dbReference type="Rhea" id="RHEA-COMP:11060"/>
        <dbReference type="Rhea" id="RHEA-COMP:11605"/>
        <dbReference type="ChEBI" id="CHEBI:15378"/>
        <dbReference type="ChEBI" id="CHEBI:30013"/>
        <dbReference type="ChEBI" id="CHEBI:30616"/>
        <dbReference type="ChEBI" id="CHEBI:61977"/>
        <dbReference type="ChEBI" id="CHEBI:456216"/>
    </reaction>
</comment>
<evidence type="ECO:0000256" key="4">
    <source>
        <dbReference type="ARBA" id="ARBA00047951"/>
    </source>
</evidence>
<feature type="domain" description="Protein kinase" evidence="5">
    <location>
        <begin position="1"/>
        <end position="187"/>
    </location>
</feature>
<comment type="caution">
    <text evidence="6">The sequence shown here is derived from an EMBL/GenBank/DDBJ whole genome shotgun (WGS) entry which is preliminary data.</text>
</comment>
<keyword evidence="7" id="KW-1185">Reference proteome</keyword>
<evidence type="ECO:0000259" key="5">
    <source>
        <dbReference type="PROSITE" id="PS50011"/>
    </source>
</evidence>
<dbReference type="Proteomes" id="UP000326939">
    <property type="component" value="Chromosome 2"/>
</dbReference>
<reference evidence="7" key="1">
    <citation type="journal article" date="2019" name="Gigascience">
        <title>De novo genome assembly of the endangered Acer yangbiense, a plant species with extremely small populations endemic to Yunnan Province, China.</title>
        <authorList>
            <person name="Yang J."/>
            <person name="Wariss H.M."/>
            <person name="Tao L."/>
            <person name="Zhang R."/>
            <person name="Yun Q."/>
            <person name="Hollingsworth P."/>
            <person name="Dao Z."/>
            <person name="Luo G."/>
            <person name="Guo H."/>
            <person name="Ma Y."/>
            <person name="Sun W."/>
        </authorList>
    </citation>
    <scope>NUCLEOTIDE SEQUENCE [LARGE SCALE GENOMIC DNA]</scope>
    <source>
        <strain evidence="7">cv. br00</strain>
    </source>
</reference>
<evidence type="ECO:0000256" key="1">
    <source>
        <dbReference type="ARBA" id="ARBA00022741"/>
    </source>
</evidence>
<dbReference type="GO" id="GO:0007166">
    <property type="term" value="P:cell surface receptor signaling pathway"/>
    <property type="evidence" value="ECO:0007669"/>
    <property type="project" value="InterPro"/>
</dbReference>
<dbReference type="GO" id="GO:0005886">
    <property type="term" value="C:plasma membrane"/>
    <property type="evidence" value="ECO:0007669"/>
    <property type="project" value="TreeGrafter"/>
</dbReference>
<dbReference type="SMART" id="SM00220">
    <property type="entry name" value="S_TKc"/>
    <property type="match status" value="1"/>
</dbReference>
<evidence type="ECO:0000313" key="6">
    <source>
        <dbReference type="EMBL" id="KAB5567990.1"/>
    </source>
</evidence>
<comment type="catalytic activity">
    <reaction evidence="3">
        <text>L-seryl-[protein] + ATP = O-phospho-L-seryl-[protein] + ADP + H(+)</text>
        <dbReference type="Rhea" id="RHEA:17989"/>
        <dbReference type="Rhea" id="RHEA-COMP:9863"/>
        <dbReference type="Rhea" id="RHEA-COMP:11604"/>
        <dbReference type="ChEBI" id="CHEBI:15378"/>
        <dbReference type="ChEBI" id="CHEBI:29999"/>
        <dbReference type="ChEBI" id="CHEBI:30616"/>
        <dbReference type="ChEBI" id="CHEBI:83421"/>
        <dbReference type="ChEBI" id="CHEBI:456216"/>
    </reaction>
</comment>
<dbReference type="AlphaFoldDB" id="A0A5N5NK97"/>
<dbReference type="EMBL" id="VDCV01000002">
    <property type="protein sequence ID" value="KAB5567990.1"/>
    <property type="molecule type" value="Genomic_DNA"/>
</dbReference>
<dbReference type="PROSITE" id="PS00108">
    <property type="entry name" value="PROTEIN_KINASE_ST"/>
    <property type="match status" value="1"/>
</dbReference>
<evidence type="ECO:0000313" key="7">
    <source>
        <dbReference type="Proteomes" id="UP000326939"/>
    </source>
</evidence>
<organism evidence="6 7">
    <name type="scientific">Salix brachista</name>
    <dbReference type="NCBI Taxonomy" id="2182728"/>
    <lineage>
        <taxon>Eukaryota</taxon>
        <taxon>Viridiplantae</taxon>
        <taxon>Streptophyta</taxon>
        <taxon>Embryophyta</taxon>
        <taxon>Tracheophyta</taxon>
        <taxon>Spermatophyta</taxon>
        <taxon>Magnoliopsida</taxon>
        <taxon>eudicotyledons</taxon>
        <taxon>Gunneridae</taxon>
        <taxon>Pentapetalae</taxon>
        <taxon>rosids</taxon>
        <taxon>fabids</taxon>
        <taxon>Malpighiales</taxon>
        <taxon>Salicaceae</taxon>
        <taxon>Saliceae</taxon>
        <taxon>Salix</taxon>
    </lineage>
</organism>